<dbReference type="GO" id="GO:0102559">
    <property type="term" value="F:peptide chain release factor N(5)-glutamine methyltransferase activity"/>
    <property type="evidence" value="ECO:0007669"/>
    <property type="project" value="UniProtKB-EC"/>
</dbReference>
<feature type="binding site" evidence="4">
    <location>
        <begin position="191"/>
        <end position="194"/>
    </location>
    <ligand>
        <name>substrate</name>
    </ligand>
</feature>
<evidence type="ECO:0000259" key="6">
    <source>
        <dbReference type="Pfam" id="PF17827"/>
    </source>
</evidence>
<accession>A0A2S0NG81</accession>
<dbReference type="KEGG" id="phr:C6569_20120"/>
<dbReference type="GO" id="GO:0003676">
    <property type="term" value="F:nucleic acid binding"/>
    <property type="evidence" value="ECO:0007669"/>
    <property type="project" value="InterPro"/>
</dbReference>
<dbReference type="InterPro" id="IPR002052">
    <property type="entry name" value="DNA_methylase_N6_adenine_CS"/>
</dbReference>
<proteinExistence type="inferred from homology"/>
<dbReference type="OrthoDB" id="9800643at2"/>
<dbReference type="NCBIfam" id="TIGR03534">
    <property type="entry name" value="RF_mod_PrmC"/>
    <property type="match status" value="1"/>
</dbReference>
<keyword evidence="8" id="KW-1185">Reference proteome</keyword>
<dbReference type="PANTHER" id="PTHR18895:SF74">
    <property type="entry name" value="MTRF1L RELEASE FACTOR GLUTAMINE METHYLTRANSFERASE"/>
    <property type="match status" value="1"/>
</dbReference>
<feature type="binding site" evidence="4">
    <location>
        <begin position="125"/>
        <end position="129"/>
    </location>
    <ligand>
        <name>S-adenosyl-L-methionine</name>
        <dbReference type="ChEBI" id="CHEBI:59789"/>
    </ligand>
</feature>
<dbReference type="InterPro" id="IPR019874">
    <property type="entry name" value="RF_methyltr_PrmC"/>
</dbReference>
<dbReference type="InterPro" id="IPR040758">
    <property type="entry name" value="PrmC_N"/>
</dbReference>
<dbReference type="Pfam" id="PF17827">
    <property type="entry name" value="PrmC_N"/>
    <property type="match status" value="1"/>
</dbReference>
<sequence length="289" mass="29679">MIPAGTTLAAARRLLADRLAAAGIDDAGAEARHLLKLATGRDAALAGMAAETCLDAGEAACASGLAARRLAREPLARIAGQGAFHGLDFALNRACLVPRDDTEALVDAALRLLPPGERAEILDLGVGPGTVLLTLLTERPQARGLGVDLSPEALEAARTNARALGLDDRATFAEGRWTEGLAGAFDLIVSNPPYIPARDCDALAPEVALHDPRLALDGGVDGLDAYRAIFSGVGRVLKPGGHVALEIGIGQAPDVTAIACACGFRLRRLASDLAGIPRALVFRQDGAAG</sequence>
<dbReference type="RefSeq" id="WP_106750535.1">
    <property type="nucleotide sequence ID" value="NZ_CP027668.1"/>
</dbReference>
<dbReference type="Proteomes" id="UP000237889">
    <property type="component" value="Chromosome"/>
</dbReference>
<feature type="binding site" evidence="4">
    <location>
        <position position="177"/>
    </location>
    <ligand>
        <name>S-adenosyl-L-methionine</name>
        <dbReference type="ChEBI" id="CHEBI:59789"/>
    </ligand>
</feature>
<dbReference type="GO" id="GO:0032259">
    <property type="term" value="P:methylation"/>
    <property type="evidence" value="ECO:0007669"/>
    <property type="project" value="UniProtKB-KW"/>
</dbReference>
<dbReference type="SUPFAM" id="SSF53335">
    <property type="entry name" value="S-adenosyl-L-methionine-dependent methyltransferases"/>
    <property type="match status" value="1"/>
</dbReference>
<feature type="domain" description="Methyltransferase" evidence="5">
    <location>
        <begin position="120"/>
        <end position="245"/>
    </location>
</feature>
<dbReference type="InterPro" id="IPR029063">
    <property type="entry name" value="SAM-dependent_MTases_sf"/>
</dbReference>
<name>A0A2S0NG81_9HYPH</name>
<dbReference type="Gene3D" id="3.40.50.150">
    <property type="entry name" value="Vaccinia Virus protein VP39"/>
    <property type="match status" value="1"/>
</dbReference>
<evidence type="ECO:0000313" key="8">
    <source>
        <dbReference type="Proteomes" id="UP000237889"/>
    </source>
</evidence>
<dbReference type="InterPro" id="IPR050320">
    <property type="entry name" value="N5-glutamine_MTase"/>
</dbReference>
<dbReference type="PANTHER" id="PTHR18895">
    <property type="entry name" value="HEMK METHYLTRANSFERASE"/>
    <property type="match status" value="1"/>
</dbReference>
<comment type="similarity">
    <text evidence="4">Belongs to the protein N5-glutamine methyltransferase family. PrmC subfamily.</text>
</comment>
<keyword evidence="1 4" id="KW-0489">Methyltransferase</keyword>
<dbReference type="EMBL" id="CP027668">
    <property type="protein sequence ID" value="AVO47165.1"/>
    <property type="molecule type" value="Genomic_DNA"/>
</dbReference>
<feature type="domain" description="Release factor glutamine methyltransferase N-terminal" evidence="6">
    <location>
        <begin position="11"/>
        <end position="80"/>
    </location>
</feature>
<dbReference type="HAMAP" id="MF_02126">
    <property type="entry name" value="RF_methyltr_PrmC"/>
    <property type="match status" value="1"/>
</dbReference>
<organism evidence="7 8">
    <name type="scientific">Phreatobacter cathodiphilus</name>
    <dbReference type="NCBI Taxonomy" id="1868589"/>
    <lineage>
        <taxon>Bacteria</taxon>
        <taxon>Pseudomonadati</taxon>
        <taxon>Pseudomonadota</taxon>
        <taxon>Alphaproteobacteria</taxon>
        <taxon>Hyphomicrobiales</taxon>
        <taxon>Phreatobacteraceae</taxon>
        <taxon>Phreatobacter</taxon>
    </lineage>
</organism>
<comment type="function">
    <text evidence="4">Methylates the class 1 translation termination release factors RF1/PrfA and RF2/PrfB on the glutamine residue of the universally conserved GGQ motif.</text>
</comment>
<evidence type="ECO:0000256" key="3">
    <source>
        <dbReference type="ARBA" id="ARBA00022691"/>
    </source>
</evidence>
<feature type="binding site" evidence="4">
    <location>
        <position position="191"/>
    </location>
    <ligand>
        <name>S-adenosyl-L-methionine</name>
        <dbReference type="ChEBI" id="CHEBI:59789"/>
    </ligand>
</feature>
<evidence type="ECO:0000256" key="4">
    <source>
        <dbReference type="HAMAP-Rule" id="MF_02126"/>
    </source>
</evidence>
<feature type="binding site" evidence="4">
    <location>
        <position position="148"/>
    </location>
    <ligand>
        <name>S-adenosyl-L-methionine</name>
        <dbReference type="ChEBI" id="CHEBI:59789"/>
    </ligand>
</feature>
<dbReference type="InterPro" id="IPR025714">
    <property type="entry name" value="Methyltranfer_dom"/>
</dbReference>
<protein>
    <recommendedName>
        <fullName evidence="4">Release factor glutamine methyltransferase</fullName>
        <shortName evidence="4">RF MTase</shortName>
        <ecNumber evidence="4">2.1.1.297</ecNumber>
    </recommendedName>
    <alternativeName>
        <fullName evidence="4">N5-glutamine methyltransferase PrmC</fullName>
    </alternativeName>
    <alternativeName>
        <fullName evidence="4">Protein-(glutamine-N5) MTase PrmC</fullName>
    </alternativeName>
    <alternativeName>
        <fullName evidence="4">Protein-glutamine N-methyltransferase PrmC</fullName>
    </alternativeName>
</protein>
<evidence type="ECO:0000259" key="5">
    <source>
        <dbReference type="Pfam" id="PF13847"/>
    </source>
</evidence>
<dbReference type="PROSITE" id="PS00092">
    <property type="entry name" value="N6_MTASE"/>
    <property type="match status" value="1"/>
</dbReference>
<dbReference type="InterPro" id="IPR004556">
    <property type="entry name" value="HemK-like"/>
</dbReference>
<evidence type="ECO:0000256" key="1">
    <source>
        <dbReference type="ARBA" id="ARBA00022603"/>
    </source>
</evidence>
<dbReference type="NCBIfam" id="TIGR00536">
    <property type="entry name" value="hemK_fam"/>
    <property type="match status" value="1"/>
</dbReference>
<dbReference type="Pfam" id="PF13847">
    <property type="entry name" value="Methyltransf_31"/>
    <property type="match status" value="1"/>
</dbReference>
<comment type="catalytic activity">
    <reaction evidence="4">
        <text>L-glutaminyl-[peptide chain release factor] + S-adenosyl-L-methionine = N(5)-methyl-L-glutaminyl-[peptide chain release factor] + S-adenosyl-L-homocysteine + H(+)</text>
        <dbReference type="Rhea" id="RHEA:42896"/>
        <dbReference type="Rhea" id="RHEA-COMP:10271"/>
        <dbReference type="Rhea" id="RHEA-COMP:10272"/>
        <dbReference type="ChEBI" id="CHEBI:15378"/>
        <dbReference type="ChEBI" id="CHEBI:30011"/>
        <dbReference type="ChEBI" id="CHEBI:57856"/>
        <dbReference type="ChEBI" id="CHEBI:59789"/>
        <dbReference type="ChEBI" id="CHEBI:61891"/>
        <dbReference type="EC" id="2.1.1.297"/>
    </reaction>
</comment>
<dbReference type="CDD" id="cd02440">
    <property type="entry name" value="AdoMet_MTases"/>
    <property type="match status" value="1"/>
</dbReference>
<dbReference type="AlphaFoldDB" id="A0A2S0NG81"/>
<keyword evidence="3 4" id="KW-0949">S-adenosyl-L-methionine</keyword>
<dbReference type="EC" id="2.1.1.297" evidence="4"/>
<dbReference type="Gene3D" id="1.10.8.10">
    <property type="entry name" value="DNA helicase RuvA subunit, C-terminal domain"/>
    <property type="match status" value="1"/>
</dbReference>
<evidence type="ECO:0000256" key="2">
    <source>
        <dbReference type="ARBA" id="ARBA00022679"/>
    </source>
</evidence>
<keyword evidence="2 4" id="KW-0808">Transferase</keyword>
<reference evidence="7 8" key="1">
    <citation type="submission" date="2018-03" db="EMBL/GenBank/DDBJ databases">
        <title>Genome sequencing of Phreatobacter sp.</title>
        <authorList>
            <person name="Kim S.-J."/>
            <person name="Heo J."/>
            <person name="Kwon S.-W."/>
        </authorList>
    </citation>
    <scope>NUCLEOTIDE SEQUENCE [LARGE SCALE GENOMIC DNA]</scope>
    <source>
        <strain evidence="7 8">S-12</strain>
    </source>
</reference>
<gene>
    <name evidence="4 7" type="primary">prmC</name>
    <name evidence="7" type="ORF">C6569_20120</name>
</gene>
<evidence type="ECO:0000313" key="7">
    <source>
        <dbReference type="EMBL" id="AVO47165.1"/>
    </source>
</evidence>